<dbReference type="AlphaFoldDB" id="A0A922MRL6"/>
<gene>
    <name evidence="1" type="ORF">HF086_005770</name>
</gene>
<accession>A0A922MRL6</accession>
<proteinExistence type="predicted"/>
<evidence type="ECO:0000313" key="1">
    <source>
        <dbReference type="EMBL" id="KAH9641289.1"/>
    </source>
</evidence>
<reference evidence="1" key="1">
    <citation type="journal article" date="2021" name="G3 (Bethesda)">
        <title>Genome and transcriptome analysis of the beet armyworm Spodoptera exigua reveals targets for pest control. .</title>
        <authorList>
            <person name="Simon S."/>
            <person name="Breeschoten T."/>
            <person name="Jansen H.J."/>
            <person name="Dirks R.P."/>
            <person name="Schranz M.E."/>
            <person name="Ros V.I.D."/>
        </authorList>
    </citation>
    <scope>NUCLEOTIDE SEQUENCE</scope>
    <source>
        <strain evidence="1">TB_SE_WUR_2020</strain>
    </source>
</reference>
<protein>
    <submittedName>
        <fullName evidence="1">Uncharacterized protein</fullName>
    </submittedName>
</protein>
<evidence type="ECO:0000313" key="2">
    <source>
        <dbReference type="Proteomes" id="UP000814243"/>
    </source>
</evidence>
<organism evidence="1 2">
    <name type="scientific">Spodoptera exigua</name>
    <name type="common">Beet armyworm</name>
    <name type="synonym">Noctua fulgens</name>
    <dbReference type="NCBI Taxonomy" id="7107"/>
    <lineage>
        <taxon>Eukaryota</taxon>
        <taxon>Metazoa</taxon>
        <taxon>Ecdysozoa</taxon>
        <taxon>Arthropoda</taxon>
        <taxon>Hexapoda</taxon>
        <taxon>Insecta</taxon>
        <taxon>Pterygota</taxon>
        <taxon>Neoptera</taxon>
        <taxon>Endopterygota</taxon>
        <taxon>Lepidoptera</taxon>
        <taxon>Glossata</taxon>
        <taxon>Ditrysia</taxon>
        <taxon>Noctuoidea</taxon>
        <taxon>Noctuidae</taxon>
        <taxon>Amphipyrinae</taxon>
        <taxon>Spodoptera</taxon>
    </lineage>
</organism>
<sequence>MTMKISKILSLSSLTSKKDNQGKRKPRRYKGFVVKENMPQRRVRQTMANRARRYYQNKGLRRNTGYYVGATASAPYE</sequence>
<dbReference type="Proteomes" id="UP000814243">
    <property type="component" value="Unassembled WGS sequence"/>
</dbReference>
<dbReference type="EMBL" id="JACEFF010000244">
    <property type="protein sequence ID" value="KAH9641289.1"/>
    <property type="molecule type" value="Genomic_DNA"/>
</dbReference>
<comment type="caution">
    <text evidence="1">The sequence shown here is derived from an EMBL/GenBank/DDBJ whole genome shotgun (WGS) entry which is preliminary data.</text>
</comment>
<name>A0A922MRL6_SPOEX</name>